<dbReference type="RefSeq" id="WP_210900853.1">
    <property type="nucleotide sequence ID" value="NZ_CP071696.1"/>
</dbReference>
<evidence type="ECO:0000313" key="2">
    <source>
        <dbReference type="Proteomes" id="UP000671914"/>
    </source>
</evidence>
<protein>
    <submittedName>
        <fullName evidence="1">Uncharacterized protein</fullName>
    </submittedName>
</protein>
<accession>A0A975IPJ1</accession>
<reference evidence="1" key="1">
    <citation type="submission" date="2021-03" db="EMBL/GenBank/DDBJ databases">
        <title>Agromyces archimandritus sp. nov., isolated from the cockroach Archimandrita tessellata.</title>
        <authorList>
            <person name="Guzman J."/>
            <person name="Ortuzar M."/>
            <person name="Poehlein A."/>
            <person name="Daniel R."/>
            <person name="Trujillo M."/>
            <person name="Vilcinskas A."/>
        </authorList>
    </citation>
    <scope>NUCLEOTIDE SEQUENCE</scope>
    <source>
        <strain evidence="1">G127AT</strain>
    </source>
</reference>
<organism evidence="1 2">
    <name type="scientific">Agromyces archimandritae</name>
    <dbReference type="NCBI Taxonomy" id="2781962"/>
    <lineage>
        <taxon>Bacteria</taxon>
        <taxon>Bacillati</taxon>
        <taxon>Actinomycetota</taxon>
        <taxon>Actinomycetes</taxon>
        <taxon>Micrococcales</taxon>
        <taxon>Microbacteriaceae</taxon>
        <taxon>Agromyces</taxon>
    </lineage>
</organism>
<dbReference type="Proteomes" id="UP000671914">
    <property type="component" value="Chromosome"/>
</dbReference>
<gene>
    <name evidence="1" type="ORF">G127AT_05495</name>
</gene>
<keyword evidence="2" id="KW-1185">Reference proteome</keyword>
<dbReference type="EMBL" id="CP071696">
    <property type="protein sequence ID" value="QTX05660.1"/>
    <property type="molecule type" value="Genomic_DNA"/>
</dbReference>
<dbReference type="AlphaFoldDB" id="A0A975IPJ1"/>
<dbReference type="KEGG" id="aarc:G127AT_05495"/>
<sequence length="143" mass="14563">MIRRTVAVIDGREVVALDSASQIDSGDRGRVIIAGSNGGRESGKAAIEAGCHAVVLNDAGIGKDRAGVAGLPMLDDAGISGMAVSHDSAEISDGLSTWHEGVLSTVNEVASHKGIRVGMSVPEAIRTLLSHGVQKGADDADPR</sequence>
<name>A0A975IPJ1_9MICO</name>
<proteinExistence type="predicted"/>
<evidence type="ECO:0000313" key="1">
    <source>
        <dbReference type="EMBL" id="QTX05660.1"/>
    </source>
</evidence>